<name>A0A2W7UBA1_9FLAO</name>
<protein>
    <submittedName>
        <fullName evidence="1">Pseudaminic acid cytidylyltransferase</fullName>
        <ecNumber evidence="1">2.7.7.81</ecNumber>
    </submittedName>
</protein>
<keyword evidence="1" id="KW-0548">Nucleotidyltransferase</keyword>
<dbReference type="InterPro" id="IPR050793">
    <property type="entry name" value="CMP-NeuNAc_synthase"/>
</dbReference>
<dbReference type="EMBL" id="QKXH01000010">
    <property type="protein sequence ID" value="PZX92497.1"/>
    <property type="molecule type" value="Genomic_DNA"/>
</dbReference>
<sequence length="231" mass="26498">MSNLCIIPARGGSKRIPRKNIKPFLGKPIIAYSIEAAINSGLFDEVMVSTDDYEIAEIANKYGATVPFFRTEKTSTDFATTFDVIEEVVEKYQAINRNFDFICCLYACAPFVTSDRLSESLKILETQEYDSVFPVIPFGFPIQRALKFEGEKINFFYPEFSLSRSQDLERSYHDAGQFYWLNTDICLKHKKILTNNSGSIIISEMEGQDIDNEVDWNIAELKYELLQKNKL</sequence>
<dbReference type="CDD" id="cd02513">
    <property type="entry name" value="CMP-NeuAc_Synthase"/>
    <property type="match status" value="1"/>
</dbReference>
<dbReference type="AlphaFoldDB" id="A0A2W7UBA1"/>
<proteinExistence type="predicted"/>
<dbReference type="Pfam" id="PF02348">
    <property type="entry name" value="CTP_transf_3"/>
    <property type="match status" value="1"/>
</dbReference>
<comment type="caution">
    <text evidence="1">The sequence shown here is derived from an EMBL/GenBank/DDBJ whole genome shotgun (WGS) entry which is preliminary data.</text>
</comment>
<dbReference type="InterPro" id="IPR003329">
    <property type="entry name" value="Cytidylyl_trans"/>
</dbReference>
<organism evidence="1 2">
    <name type="scientific">Flavobacterium aquariorum</name>
    <dbReference type="NCBI Taxonomy" id="2217670"/>
    <lineage>
        <taxon>Bacteria</taxon>
        <taxon>Pseudomonadati</taxon>
        <taxon>Bacteroidota</taxon>
        <taxon>Flavobacteriia</taxon>
        <taxon>Flavobacteriales</taxon>
        <taxon>Flavobacteriaceae</taxon>
        <taxon>Flavobacterium</taxon>
    </lineage>
</organism>
<dbReference type="PANTHER" id="PTHR21485:SF6">
    <property type="entry name" value="N-ACYLNEURAMINATE CYTIDYLYLTRANSFERASE-RELATED"/>
    <property type="match status" value="1"/>
</dbReference>
<gene>
    <name evidence="1" type="primary">pseF</name>
    <name evidence="1" type="ORF">DOS84_15375</name>
</gene>
<accession>A0A2W7UBA1</accession>
<dbReference type="Gene3D" id="3.90.550.10">
    <property type="entry name" value="Spore Coat Polysaccharide Biosynthesis Protein SpsA, Chain A"/>
    <property type="match status" value="1"/>
</dbReference>
<dbReference type="InterPro" id="IPR020039">
    <property type="entry name" value="PseF"/>
</dbReference>
<dbReference type="Proteomes" id="UP000249177">
    <property type="component" value="Unassembled WGS sequence"/>
</dbReference>
<dbReference type="OrthoDB" id="9805604at2"/>
<dbReference type="PANTHER" id="PTHR21485">
    <property type="entry name" value="HAD SUPERFAMILY MEMBERS CMAS AND KDSC"/>
    <property type="match status" value="1"/>
</dbReference>
<evidence type="ECO:0000313" key="1">
    <source>
        <dbReference type="EMBL" id="PZX92497.1"/>
    </source>
</evidence>
<dbReference type="InterPro" id="IPR029044">
    <property type="entry name" value="Nucleotide-diphossugar_trans"/>
</dbReference>
<dbReference type="EC" id="2.7.7.81" evidence="1"/>
<dbReference type="GO" id="GO:0008781">
    <property type="term" value="F:N-acylneuraminate cytidylyltransferase activity"/>
    <property type="evidence" value="ECO:0007669"/>
    <property type="project" value="TreeGrafter"/>
</dbReference>
<evidence type="ECO:0000313" key="2">
    <source>
        <dbReference type="Proteomes" id="UP000249177"/>
    </source>
</evidence>
<keyword evidence="1" id="KW-0808">Transferase</keyword>
<dbReference type="RefSeq" id="WP_111411004.1">
    <property type="nucleotide sequence ID" value="NZ_QKXH01000010.1"/>
</dbReference>
<reference evidence="1 2" key="1">
    <citation type="submission" date="2018-06" db="EMBL/GenBank/DDBJ databases">
        <title>Flavobacterium sp IMCC34762, genome.</title>
        <authorList>
            <person name="Joung Y."/>
            <person name="Cho J."/>
            <person name="Song J."/>
        </authorList>
    </citation>
    <scope>NUCLEOTIDE SEQUENCE [LARGE SCALE GENOMIC DNA]</scope>
    <source>
        <strain evidence="1 2">IMCC34762</strain>
    </source>
</reference>
<keyword evidence="2" id="KW-1185">Reference proteome</keyword>
<dbReference type="SUPFAM" id="SSF53448">
    <property type="entry name" value="Nucleotide-diphospho-sugar transferases"/>
    <property type="match status" value="1"/>
</dbReference>
<dbReference type="NCBIfam" id="TIGR03584">
    <property type="entry name" value="PseF"/>
    <property type="match status" value="1"/>
</dbReference>